<dbReference type="GO" id="GO:0016740">
    <property type="term" value="F:transferase activity"/>
    <property type="evidence" value="ECO:0007669"/>
    <property type="project" value="UniProtKB-KW"/>
</dbReference>
<name>A0A4V3SIA0_9PEZI</name>
<comment type="similarity">
    <text evidence="2">Belongs to the PC-esterase family. CASD1 subfamily.</text>
</comment>
<feature type="transmembrane region" description="Helical" evidence="8">
    <location>
        <begin position="622"/>
        <end position="638"/>
    </location>
</feature>
<dbReference type="EMBL" id="ML220132">
    <property type="protein sequence ID" value="TGZ79364.1"/>
    <property type="molecule type" value="Genomic_DNA"/>
</dbReference>
<dbReference type="PANTHER" id="PTHR13533">
    <property type="entry name" value="N-ACETYLNEURAMINATE 9-O-ACETYLTRANSFERASE"/>
    <property type="match status" value="1"/>
</dbReference>
<dbReference type="Pfam" id="PF07779">
    <property type="entry name" value="Cas1_AcylT"/>
    <property type="match status" value="1"/>
</dbReference>
<dbReference type="PANTHER" id="PTHR13533:SF1">
    <property type="entry name" value="N-ACETYLNEURAMINATE 9-O-ACETYLTRANSFERASE"/>
    <property type="match status" value="1"/>
</dbReference>
<dbReference type="Proteomes" id="UP000298138">
    <property type="component" value="Unassembled WGS sequence"/>
</dbReference>
<evidence type="ECO:0000256" key="3">
    <source>
        <dbReference type="ARBA" id="ARBA00022679"/>
    </source>
</evidence>
<evidence type="ECO:0000256" key="4">
    <source>
        <dbReference type="ARBA" id="ARBA00022692"/>
    </source>
</evidence>
<evidence type="ECO:0000256" key="8">
    <source>
        <dbReference type="SAM" id="Phobius"/>
    </source>
</evidence>
<keyword evidence="4 8" id="KW-0812">Transmembrane</keyword>
<keyword evidence="6 8" id="KW-0472">Membrane</keyword>
<comment type="subcellular location">
    <subcellularLocation>
        <location evidence="1">Membrane</location>
        <topology evidence="1">Multi-pass membrane protein</topology>
    </subcellularLocation>
</comment>
<feature type="transmembrane region" description="Helical" evidence="8">
    <location>
        <begin position="357"/>
        <end position="374"/>
    </location>
</feature>
<feature type="transmembrane region" description="Helical" evidence="8">
    <location>
        <begin position="720"/>
        <end position="745"/>
    </location>
</feature>
<proteinExistence type="inferred from homology"/>
<feature type="transmembrane region" description="Helical" evidence="8">
    <location>
        <begin position="547"/>
        <end position="570"/>
    </location>
</feature>
<dbReference type="GO" id="GO:0005975">
    <property type="term" value="P:carbohydrate metabolic process"/>
    <property type="evidence" value="ECO:0007669"/>
    <property type="project" value="UniProtKB-ARBA"/>
</dbReference>
<keyword evidence="5 8" id="KW-1133">Transmembrane helix</keyword>
<reference evidence="11 12" key="1">
    <citation type="submission" date="2019-04" db="EMBL/GenBank/DDBJ databases">
        <title>Comparative genomics and transcriptomics to analyze fruiting body development in filamentous ascomycetes.</title>
        <authorList>
            <consortium name="DOE Joint Genome Institute"/>
            <person name="Lutkenhaus R."/>
            <person name="Traeger S."/>
            <person name="Breuer J."/>
            <person name="Kuo A."/>
            <person name="Lipzen A."/>
            <person name="Pangilinan J."/>
            <person name="Dilworth D."/>
            <person name="Sandor L."/>
            <person name="Poggeler S."/>
            <person name="Barry K."/>
            <person name="Grigoriev I.V."/>
            <person name="Nowrousian M."/>
        </authorList>
    </citation>
    <scope>NUCLEOTIDE SEQUENCE [LARGE SCALE GENOMIC DNA]</scope>
    <source>
        <strain evidence="11 12">CBS 389.68</strain>
    </source>
</reference>
<evidence type="ECO:0000256" key="1">
    <source>
        <dbReference type="ARBA" id="ARBA00004141"/>
    </source>
</evidence>
<keyword evidence="3" id="KW-0808">Transferase</keyword>
<dbReference type="GO" id="GO:0005794">
    <property type="term" value="C:Golgi apparatus"/>
    <property type="evidence" value="ECO:0007669"/>
    <property type="project" value="UniProtKB-ARBA"/>
</dbReference>
<evidence type="ECO:0000313" key="12">
    <source>
        <dbReference type="Proteomes" id="UP000298138"/>
    </source>
</evidence>
<evidence type="ECO:0000313" key="11">
    <source>
        <dbReference type="EMBL" id="TGZ79364.1"/>
    </source>
</evidence>
<feature type="transmembrane region" description="Helical" evidence="8">
    <location>
        <begin position="449"/>
        <end position="472"/>
    </location>
</feature>
<feature type="transmembrane region" description="Helical" evidence="8">
    <location>
        <begin position="644"/>
        <end position="664"/>
    </location>
</feature>
<organism evidence="11 12">
    <name type="scientific">Ascodesmis nigricans</name>
    <dbReference type="NCBI Taxonomy" id="341454"/>
    <lineage>
        <taxon>Eukaryota</taxon>
        <taxon>Fungi</taxon>
        <taxon>Dikarya</taxon>
        <taxon>Ascomycota</taxon>
        <taxon>Pezizomycotina</taxon>
        <taxon>Pezizomycetes</taxon>
        <taxon>Pezizales</taxon>
        <taxon>Ascodesmidaceae</taxon>
        <taxon>Ascodesmis</taxon>
    </lineage>
</organism>
<feature type="transmembrane region" description="Helical" evidence="8">
    <location>
        <begin position="14"/>
        <end position="36"/>
    </location>
</feature>
<dbReference type="InterPro" id="IPR012419">
    <property type="entry name" value="Cas1_AcylTrans_dom"/>
</dbReference>
<feature type="transmembrane region" description="Helical" evidence="8">
    <location>
        <begin position="386"/>
        <end position="407"/>
    </location>
</feature>
<dbReference type="AlphaFoldDB" id="A0A4V3SIA0"/>
<dbReference type="InterPro" id="IPR057106">
    <property type="entry name" value="NXPE4_C"/>
</dbReference>
<evidence type="ECO:0000259" key="10">
    <source>
        <dbReference type="Pfam" id="PF24536"/>
    </source>
</evidence>
<feature type="transmembrane region" description="Helical" evidence="8">
    <location>
        <begin position="582"/>
        <end position="602"/>
    </location>
</feature>
<dbReference type="OrthoDB" id="1932925at2759"/>
<feature type="domain" description="NXPE C-terminal" evidence="10">
    <location>
        <begin position="69"/>
        <end position="119"/>
    </location>
</feature>
<feature type="transmembrane region" description="Helical" evidence="8">
    <location>
        <begin position="321"/>
        <end position="337"/>
    </location>
</feature>
<gene>
    <name evidence="11" type="ORF">EX30DRAFT_112283</name>
</gene>
<protein>
    <submittedName>
        <fullName evidence="11">Cas1p-domain-containing protein</fullName>
    </submittedName>
</protein>
<accession>A0A4V3SIA0</accession>
<evidence type="ECO:0000259" key="9">
    <source>
        <dbReference type="Pfam" id="PF07779"/>
    </source>
</evidence>
<sequence>MASRLRALWNDKAVVHRTTVAVIFTAIVAVIFRYCFFDARDPSKCGALMNEGYWLDAPGPSDIGPPNQWQPSGCMLHPYKPKEISTCLEGRRVVFAGDSTIRQVFWAMARKLDPKIEMKGEKHADITVDRSGVKLQFYWDPFMNGTSAIKELKRLEKQSSQRPAIMLLGTGLWFARFESSNPLKPWKDRIDAVVANMNTARKSTDLTHDDFALLSPVPVPVWERLSEDRRKAMKPETVDEMNQYLMQLSHLHGLEVAWAFNRMTEGVPQAYESSGLHVLDSIAEKQAETLLNLRCNAELQQKYPYDRTCCNKYELPNWQQWAILVTVLAMLPVMSYLRTKAQNEGTKTPKWVPSENILSALLIFGFSLVFCFYADRTQVFNKLHKSYTNGSFLLLIFLTAVAGFTTLKKSSQTANDQPFLFRDQTDEWKGWMQFAILIYHYTGASKVPWIYGFIRVTVASYLFMTGYGHTFYFYKKGDYSFKRIAGVMLRLNLLSCALPYIMKTDYLFYYFAPLVSWWYFIVYFTMRIGKEYNGNTRFLLGKIGASAVIATAITRIPGILEIVFGIVNYIFRTSWDVVEWRFRVFLDMWIVYIGMLVAIAYIKLSDPHSPHHHLISQHRQKAVLISIVSLLLFFLFQTTRETKFIYNAYHPYISWIPILAFITLRNATPNLRNTYSAAFAWIGKCSLETFTLQFHIWLAADTKGLLDFGVMGGSWWGNMVVSTAVFLYTSDAVAGATGVVTAWIMGAAAGSGQRRPEQQQQQQNQGISLLPTVNTNQQAAASQDHGKPQGTVDEDAIQRLREEANARRGTKSSGRNEDGAGWTGLKARCALLLAALWVMNLTYSS</sequence>
<dbReference type="InParanoid" id="A0A4V3SIA0"/>
<feature type="domain" description="Cas1p 10 TM acyl transferase" evidence="9">
    <location>
        <begin position="304"/>
        <end position="748"/>
    </location>
</feature>
<evidence type="ECO:0000256" key="6">
    <source>
        <dbReference type="ARBA" id="ARBA00023136"/>
    </source>
</evidence>
<dbReference type="Pfam" id="PF24536">
    <property type="entry name" value="NXPE4_C"/>
    <property type="match status" value="1"/>
</dbReference>
<evidence type="ECO:0000256" key="2">
    <source>
        <dbReference type="ARBA" id="ARBA00010666"/>
    </source>
</evidence>
<evidence type="ECO:0000256" key="5">
    <source>
        <dbReference type="ARBA" id="ARBA00022989"/>
    </source>
</evidence>
<dbReference type="GO" id="GO:0016020">
    <property type="term" value="C:membrane"/>
    <property type="evidence" value="ECO:0007669"/>
    <property type="project" value="UniProtKB-SubCell"/>
</dbReference>
<keyword evidence="7" id="KW-0325">Glycoprotein</keyword>
<keyword evidence="12" id="KW-1185">Reference proteome</keyword>
<evidence type="ECO:0000256" key="7">
    <source>
        <dbReference type="ARBA" id="ARBA00023180"/>
    </source>
</evidence>
<feature type="transmembrane region" description="Helical" evidence="8">
    <location>
        <begin position="508"/>
        <end position="526"/>
    </location>
</feature>